<keyword evidence="2" id="KW-1185">Reference proteome</keyword>
<sequence>MRLFKRYTPEQIAKHISRLFKGYIEIDGMGKFEFDNAKLMVPAQPENKHYQTVKEINLAINRIRTFAM</sequence>
<dbReference type="EMBL" id="CP045699">
    <property type="protein sequence ID" value="QGA64379.1"/>
    <property type="molecule type" value="Genomic_DNA"/>
</dbReference>
<dbReference type="Pfam" id="PF06526">
    <property type="entry name" value="DUF1107"/>
    <property type="match status" value="1"/>
</dbReference>
<dbReference type="RefSeq" id="WP_153446286.1">
    <property type="nucleotide sequence ID" value="NZ_CP045699.1"/>
</dbReference>
<evidence type="ECO:0000313" key="2">
    <source>
        <dbReference type="Proteomes" id="UP000348942"/>
    </source>
</evidence>
<protein>
    <submittedName>
        <fullName evidence="1">DUF1107 family protein</fullName>
    </submittedName>
</protein>
<dbReference type="Gene3D" id="3.30.1910.10">
    <property type="entry name" value="so0334 like domain"/>
    <property type="match status" value="1"/>
</dbReference>
<dbReference type="AlphaFoldDB" id="A0A5Q0TGF2"/>
<name>A0A5Q0TGF2_9VIBR</name>
<proteinExistence type="predicted"/>
<organism evidence="1 2">
    <name type="scientific">Vibrio algicola</name>
    <dbReference type="NCBI Taxonomy" id="2662262"/>
    <lineage>
        <taxon>Bacteria</taxon>
        <taxon>Pseudomonadati</taxon>
        <taxon>Pseudomonadota</taxon>
        <taxon>Gammaproteobacteria</taxon>
        <taxon>Vibrionales</taxon>
        <taxon>Vibrionaceae</taxon>
        <taxon>Vibrio</taxon>
    </lineage>
</organism>
<dbReference type="InterPro" id="IPR009491">
    <property type="entry name" value="DUF1107"/>
</dbReference>
<reference evidence="1 2" key="1">
    <citation type="submission" date="2019-10" db="EMBL/GenBank/DDBJ databases">
        <title>Vibrio sp. nov., isolated from Coralline algae surface.</title>
        <authorList>
            <person name="Geng Y."/>
            <person name="Zhang X."/>
        </authorList>
    </citation>
    <scope>NUCLEOTIDE SEQUENCE [LARGE SCALE GENOMIC DNA]</scope>
    <source>
        <strain evidence="1 2">SM1977</strain>
    </source>
</reference>
<gene>
    <name evidence="1" type="ORF">GFB47_02480</name>
</gene>
<accession>A0A5Q0TGF2</accession>
<evidence type="ECO:0000313" key="1">
    <source>
        <dbReference type="EMBL" id="QGA64379.1"/>
    </source>
</evidence>
<dbReference type="Proteomes" id="UP000348942">
    <property type="component" value="Chromosome 1"/>
</dbReference>